<sequence>KITDMEKSFRDMKEQLVFMSSSISKSKKQFDPLSPDVNIPMQKQIAVESDSDSENQEYQRFIQEQQKLIHDIKNQIDYKPQNSMSSPKTSRPQVNLEQSIRQQHTEKVELQNSLNDLQLQQLDADQQIKRLNNELRLKQKALERKTMDEQQLLNNQENMKHQLLEMSMKLEQQQQEIAETQVRSKPVDITQHQIATLGDQLDSLRSSMLLTERQKMDLETNLSITKDRIFTTQLEKQEIANQLTVCQQKLNRASDEKEQYLNKLRESQLSQQKSDFEKSQVKSKLDQQSDELARQQMINVQLANECELTRSRLNQQEVSNIDQQQKLNSFVDQIGSQQMKSQQVKGELNVALDKLSFTNTQKEIISDELQATKERLSQTQTELEKKKSEFVDQQNLLKLVEHTSKVIKKSKDEVEKEFNLIQLSNMRQNQTIEQLNEDIQIMLDKLEELIFQKRLNATETITDIKTKPSNSDFTQTQLSNNSQQLFTSRHSFRWTNQLDTQFSIICSALGWNVVTPKQVNKFLPQIQKSVIASHLQKLRNDIVKEHGKIEDGVFPSHVHSELQSIIEKHWEDNQKPMSAEMVADLLSQTDKAAKE</sequence>
<name>A0A146KAK6_9EUKA</name>
<evidence type="ECO:0000256" key="4">
    <source>
        <dbReference type="SAM" id="Coils"/>
    </source>
</evidence>
<accession>A0A146KAK6</accession>
<evidence type="ECO:0000256" key="5">
    <source>
        <dbReference type="SAM" id="MobiDB-lite"/>
    </source>
</evidence>
<proteinExistence type="predicted"/>
<feature type="coiled-coil region" evidence="4">
    <location>
        <begin position="100"/>
        <end position="183"/>
    </location>
</feature>
<evidence type="ECO:0000256" key="3">
    <source>
        <dbReference type="ARBA" id="ARBA00023242"/>
    </source>
</evidence>
<keyword evidence="4" id="KW-0175">Coiled coil</keyword>
<feature type="region of interest" description="Disordered" evidence="5">
    <location>
        <begin position="78"/>
        <end position="98"/>
    </location>
</feature>
<feature type="coiled-coil region" evidence="4">
    <location>
        <begin position="425"/>
        <end position="452"/>
    </location>
</feature>
<keyword evidence="2" id="KW-0804">Transcription</keyword>
<feature type="coiled-coil region" evidence="4">
    <location>
        <begin position="362"/>
        <end position="389"/>
    </location>
</feature>
<keyword evidence="3" id="KW-0539">Nucleus</keyword>
<dbReference type="AlphaFoldDB" id="A0A146KAK6"/>
<keyword evidence="1" id="KW-0805">Transcription regulation</keyword>
<organism evidence="6">
    <name type="scientific">Trepomonas sp. PC1</name>
    <dbReference type="NCBI Taxonomy" id="1076344"/>
    <lineage>
        <taxon>Eukaryota</taxon>
        <taxon>Metamonada</taxon>
        <taxon>Diplomonadida</taxon>
        <taxon>Hexamitidae</taxon>
        <taxon>Hexamitinae</taxon>
        <taxon>Trepomonas</taxon>
    </lineage>
</organism>
<dbReference type="NCBIfam" id="TIGR01557">
    <property type="entry name" value="myb_SHAQKYF"/>
    <property type="match status" value="1"/>
</dbReference>
<feature type="coiled-coil region" evidence="4">
    <location>
        <begin position="236"/>
        <end position="270"/>
    </location>
</feature>
<dbReference type="EMBL" id="GDID01003622">
    <property type="protein sequence ID" value="JAP92984.1"/>
    <property type="molecule type" value="Transcribed_RNA"/>
</dbReference>
<evidence type="ECO:0000256" key="1">
    <source>
        <dbReference type="ARBA" id="ARBA00023015"/>
    </source>
</evidence>
<reference evidence="6" key="1">
    <citation type="submission" date="2015-07" db="EMBL/GenBank/DDBJ databases">
        <title>Adaptation to a free-living lifestyle via gene acquisitions in the diplomonad Trepomonas sp. PC1.</title>
        <authorList>
            <person name="Xu F."/>
            <person name="Jerlstrom-Hultqvist J."/>
            <person name="Kolisko M."/>
            <person name="Simpson A.G.B."/>
            <person name="Roger A.J."/>
            <person name="Svard S.G."/>
            <person name="Andersson J.O."/>
        </authorList>
    </citation>
    <scope>NUCLEOTIDE SEQUENCE</scope>
    <source>
        <strain evidence="6">PC1</strain>
    </source>
</reference>
<protein>
    <submittedName>
        <fullName evidence="6">Uncharacterized protein</fullName>
    </submittedName>
</protein>
<dbReference type="Gene3D" id="1.10.10.60">
    <property type="entry name" value="Homeodomain-like"/>
    <property type="match status" value="1"/>
</dbReference>
<evidence type="ECO:0000256" key="2">
    <source>
        <dbReference type="ARBA" id="ARBA00023163"/>
    </source>
</evidence>
<dbReference type="GO" id="GO:0003677">
    <property type="term" value="F:DNA binding"/>
    <property type="evidence" value="ECO:0007669"/>
    <property type="project" value="InterPro"/>
</dbReference>
<dbReference type="InterPro" id="IPR006447">
    <property type="entry name" value="Myb_dom_plants"/>
</dbReference>
<feature type="non-terminal residue" evidence="6">
    <location>
        <position position="1"/>
    </location>
</feature>
<evidence type="ECO:0000313" key="6">
    <source>
        <dbReference type="EMBL" id="JAP92984.1"/>
    </source>
</evidence>
<gene>
    <name evidence="6" type="ORF">TPC1_14898</name>
</gene>
<feature type="compositionally biased region" description="Polar residues" evidence="5">
    <location>
        <begin position="80"/>
        <end position="98"/>
    </location>
</feature>